<keyword evidence="2" id="KW-1185">Reference proteome</keyword>
<name>A0A7W3YE46_9GAMM</name>
<reference evidence="1 2" key="1">
    <citation type="submission" date="2020-07" db="EMBL/GenBank/DDBJ databases">
        <authorList>
            <person name="Xu S."/>
            <person name="Li A."/>
        </authorList>
    </citation>
    <scope>NUCLEOTIDE SEQUENCE [LARGE SCALE GENOMIC DNA]</scope>
    <source>
        <strain evidence="1 2">SG-8</strain>
    </source>
</reference>
<evidence type="ECO:0000313" key="2">
    <source>
        <dbReference type="Proteomes" id="UP000552587"/>
    </source>
</evidence>
<comment type="caution">
    <text evidence="1">The sequence shown here is derived from an EMBL/GenBank/DDBJ whole genome shotgun (WGS) entry which is preliminary data.</text>
</comment>
<dbReference type="RefSeq" id="WP_182668708.1">
    <property type="nucleotide sequence ID" value="NZ_JACHTE010000003.1"/>
</dbReference>
<proteinExistence type="predicted"/>
<evidence type="ECO:0008006" key="3">
    <source>
        <dbReference type="Google" id="ProtNLM"/>
    </source>
</evidence>
<dbReference type="Proteomes" id="UP000552587">
    <property type="component" value="Unassembled WGS sequence"/>
</dbReference>
<sequence>MSGRGRVAATVRAIVMAAGVGGVLPPLQAAGPALEGEFAAGLWSSDRRLEDRSGIASARARLALDWQVGEGVSVRGEAWAAWGPERLDGRSWDAGLRRLLVAFDSVPCTPALGREEILWGRSDGLNPTDQVSPRNFLRLSPRDRDQRSGRGGLHLDCMLGEGRFQAHWLGEFHFNDVPLPLPPGVRFREDDADAGADIAMRYERRGQRLDWALSVLDGHDPYPTLAVRDVRPSGLLLGRDASPIRMLGGDAALAIGTAVLRAEVARTWQDGNGRAGSARRPSHTAVVAGAEWFVGDMATFSVQGFWKHLDGRGGTATVPARIQQAQGLLANEVDRNQHGLTLRYARPLWESRGDVEVFAVWSRPRDDWMLRARLERSLGDRSVLRIGADLFGGPADSYLGNLRDNCLAVAELGYAW</sequence>
<dbReference type="EMBL" id="JACHTE010000003">
    <property type="protein sequence ID" value="MBB1087930.1"/>
    <property type="molecule type" value="Genomic_DNA"/>
</dbReference>
<accession>A0A7W3YE46</accession>
<dbReference type="AlphaFoldDB" id="A0A7W3YE46"/>
<organism evidence="1 2">
    <name type="scientific">Marilutibacter penaei</name>
    <dbReference type="NCBI Taxonomy" id="2759900"/>
    <lineage>
        <taxon>Bacteria</taxon>
        <taxon>Pseudomonadati</taxon>
        <taxon>Pseudomonadota</taxon>
        <taxon>Gammaproteobacteria</taxon>
        <taxon>Lysobacterales</taxon>
        <taxon>Lysobacteraceae</taxon>
        <taxon>Marilutibacter</taxon>
    </lineage>
</organism>
<protein>
    <recommendedName>
        <fullName evidence="3">Alginate export domain-containing protein</fullName>
    </recommendedName>
</protein>
<evidence type="ECO:0000313" key="1">
    <source>
        <dbReference type="EMBL" id="MBB1087930.1"/>
    </source>
</evidence>
<gene>
    <name evidence="1" type="ORF">H4F99_05430</name>
</gene>